<evidence type="ECO:0000313" key="14">
    <source>
        <dbReference type="EMBL" id="CAH0391678.1"/>
    </source>
</evidence>
<keyword evidence="6 11" id="KW-0862">Zinc</keyword>
<dbReference type="InterPro" id="IPR018050">
    <property type="entry name" value="Pmannose_isomerase-type1_CS"/>
</dbReference>
<evidence type="ECO:0000256" key="3">
    <source>
        <dbReference type="ARBA" id="ARBA00010772"/>
    </source>
</evidence>
<evidence type="ECO:0000256" key="7">
    <source>
        <dbReference type="ARBA" id="ARBA00023235"/>
    </source>
</evidence>
<proteinExistence type="inferred from homology"/>
<comment type="pathway">
    <text evidence="2">Nucleotide-sugar biosynthesis; GDP-alpha-D-mannose biosynthesis; alpha-D-mannose 1-phosphate from D-fructose 6-phosphate: step 1/2.</text>
</comment>
<evidence type="ECO:0000256" key="1">
    <source>
        <dbReference type="ARBA" id="ARBA00000757"/>
    </source>
</evidence>
<name>A0A9P0F7Y1_BEMTA</name>
<keyword evidence="5 11" id="KW-0479">Metal-binding</keyword>
<sequence length="420" mass="46294">MVFSGCSTCSFISQSFVTNMELSCAVQHYEWGKAGSNSVVAVLRQSADPTFLIDEDKPYAELWMGTHVNGPSIVSLDNVLLSDWIARNPGSLGKKLTATFGQQLPFLFKILSINKALSIQAHPSLDHAQELNQKFPHLYKDANHKPELAIALTKFEALCGFRSISDLKKHLQSIPELSTVIGDSLVSKFLESDEENVQNQLKQCFKALMTAEESLVESQLLSLISRLESSDENSKTEYQLDLLKRIHDQFPGDVGCFGIYLFNYIVLAPGEAIYLGANEIHSYISGDCVECMACSDNVVRAGLTPKFKDVETLCSMLQYNAEPPCKKLFQSISEDSNTSIFLPPVPDFAVAVIKVGNSSEYQLIPRDSASICIVVQGCASGENLVLKKGKVIFLNANQSMTLKTSQDSETFVCFQAFCNC</sequence>
<dbReference type="InterPro" id="IPR011051">
    <property type="entry name" value="RmlC_Cupin_sf"/>
</dbReference>
<keyword evidence="7" id="KW-0413">Isomerase</keyword>
<evidence type="ECO:0000256" key="10">
    <source>
        <dbReference type="PIRSR" id="PIRSR001480-1"/>
    </source>
</evidence>
<organism evidence="14 15">
    <name type="scientific">Bemisia tabaci</name>
    <name type="common">Sweetpotato whitefly</name>
    <name type="synonym">Aleurodes tabaci</name>
    <dbReference type="NCBI Taxonomy" id="7038"/>
    <lineage>
        <taxon>Eukaryota</taxon>
        <taxon>Metazoa</taxon>
        <taxon>Ecdysozoa</taxon>
        <taxon>Arthropoda</taxon>
        <taxon>Hexapoda</taxon>
        <taxon>Insecta</taxon>
        <taxon>Pterygota</taxon>
        <taxon>Neoptera</taxon>
        <taxon>Paraneoptera</taxon>
        <taxon>Hemiptera</taxon>
        <taxon>Sternorrhyncha</taxon>
        <taxon>Aleyrodoidea</taxon>
        <taxon>Aleyrodidae</taxon>
        <taxon>Aleyrodinae</taxon>
        <taxon>Bemisia</taxon>
    </lineage>
</organism>
<dbReference type="GO" id="GO:0004476">
    <property type="term" value="F:mannose-6-phosphate isomerase activity"/>
    <property type="evidence" value="ECO:0007669"/>
    <property type="project" value="UniProtKB-EC"/>
</dbReference>
<comment type="cofactor">
    <cofactor evidence="11">
        <name>Zn(2+)</name>
        <dbReference type="ChEBI" id="CHEBI:29105"/>
    </cofactor>
    <text evidence="11">Binds 1 zinc ion per subunit.</text>
</comment>
<evidence type="ECO:0000313" key="15">
    <source>
        <dbReference type="Proteomes" id="UP001152759"/>
    </source>
</evidence>
<protein>
    <recommendedName>
        <fullName evidence="4">mannose-6-phosphate isomerase</fullName>
        <ecNumber evidence="4">5.3.1.8</ecNumber>
    </recommendedName>
    <alternativeName>
        <fullName evidence="8">Phosphohexomutase</fullName>
    </alternativeName>
    <alternativeName>
        <fullName evidence="9">Phosphomannose isomerase</fullName>
    </alternativeName>
</protein>
<dbReference type="InterPro" id="IPR016305">
    <property type="entry name" value="Mannose-6-P_Isomerase"/>
</dbReference>
<dbReference type="FunFam" id="1.10.441.10:FF:000003">
    <property type="entry name" value="Mannose-6-phosphate isomerase"/>
    <property type="match status" value="1"/>
</dbReference>
<dbReference type="GO" id="GO:0005829">
    <property type="term" value="C:cytosol"/>
    <property type="evidence" value="ECO:0007669"/>
    <property type="project" value="TreeGrafter"/>
</dbReference>
<dbReference type="InterPro" id="IPR014710">
    <property type="entry name" value="RmlC-like_jellyroll"/>
</dbReference>
<dbReference type="Gene3D" id="2.60.120.10">
    <property type="entry name" value="Jelly Rolls"/>
    <property type="match status" value="2"/>
</dbReference>
<evidence type="ECO:0000256" key="9">
    <source>
        <dbReference type="ARBA" id="ARBA00030762"/>
    </source>
</evidence>
<evidence type="ECO:0000256" key="5">
    <source>
        <dbReference type="ARBA" id="ARBA00022723"/>
    </source>
</evidence>
<evidence type="ECO:0000256" key="6">
    <source>
        <dbReference type="ARBA" id="ARBA00022833"/>
    </source>
</evidence>
<feature type="binding site" evidence="11">
    <location>
        <position position="120"/>
    </location>
    <ligand>
        <name>Zn(2+)</name>
        <dbReference type="ChEBI" id="CHEBI:29105"/>
    </ligand>
</feature>
<comment type="similarity">
    <text evidence="3">Belongs to the mannose-6-phosphate isomerase type 1 family.</text>
</comment>
<dbReference type="PANTHER" id="PTHR10309:SF0">
    <property type="entry name" value="MANNOSE-6-PHOSPHATE ISOMERASE"/>
    <property type="match status" value="1"/>
</dbReference>
<feature type="active site" evidence="10">
    <location>
        <position position="300"/>
    </location>
</feature>
<dbReference type="Gene3D" id="1.10.441.10">
    <property type="entry name" value="Phosphomannose Isomerase, domain 2"/>
    <property type="match status" value="1"/>
</dbReference>
<feature type="binding site" evidence="11">
    <location>
        <position position="122"/>
    </location>
    <ligand>
        <name>Zn(2+)</name>
        <dbReference type="ChEBI" id="CHEBI:29105"/>
    </ligand>
</feature>
<dbReference type="NCBIfam" id="TIGR00218">
    <property type="entry name" value="manA"/>
    <property type="match status" value="1"/>
</dbReference>
<feature type="domain" description="Phosphomannose isomerase type I helical insertion" evidence="13">
    <location>
        <begin position="192"/>
        <end position="261"/>
    </location>
</feature>
<evidence type="ECO:0000259" key="12">
    <source>
        <dbReference type="Pfam" id="PF20511"/>
    </source>
</evidence>
<dbReference type="PROSITE" id="PS00965">
    <property type="entry name" value="PMI_I_1"/>
    <property type="match status" value="1"/>
</dbReference>
<keyword evidence="15" id="KW-1185">Reference proteome</keyword>
<evidence type="ECO:0000256" key="8">
    <source>
        <dbReference type="ARBA" id="ARBA00029741"/>
    </source>
</evidence>
<dbReference type="Proteomes" id="UP001152759">
    <property type="component" value="Chromosome 6"/>
</dbReference>
<dbReference type="PRINTS" id="PR00714">
    <property type="entry name" value="MAN6PISMRASE"/>
</dbReference>
<dbReference type="EMBL" id="OU963867">
    <property type="protein sequence ID" value="CAH0391678.1"/>
    <property type="molecule type" value="Genomic_DNA"/>
</dbReference>
<gene>
    <name evidence="14" type="ORF">BEMITA_LOCUS10275</name>
</gene>
<dbReference type="InterPro" id="IPR001250">
    <property type="entry name" value="Man6P_Isoase-1"/>
</dbReference>
<dbReference type="SUPFAM" id="SSF51182">
    <property type="entry name" value="RmlC-like cupins"/>
    <property type="match status" value="1"/>
</dbReference>
<accession>A0A9P0F7Y1</accession>
<evidence type="ECO:0000256" key="11">
    <source>
        <dbReference type="PIRSR" id="PIRSR001480-2"/>
    </source>
</evidence>
<feature type="domain" description="Phosphomannose isomerase type I catalytic" evidence="12">
    <location>
        <begin position="21"/>
        <end position="163"/>
    </location>
</feature>
<dbReference type="FunFam" id="2.60.120.10:FF:000044">
    <property type="entry name" value="Mannose-6-phosphate isomerase"/>
    <property type="match status" value="1"/>
</dbReference>
<feature type="binding site" evidence="11">
    <location>
        <position position="281"/>
    </location>
    <ligand>
        <name>Zn(2+)</name>
        <dbReference type="ChEBI" id="CHEBI:29105"/>
    </ligand>
</feature>
<dbReference type="Pfam" id="PF20511">
    <property type="entry name" value="PMI_typeI_cat"/>
    <property type="match status" value="1"/>
</dbReference>
<dbReference type="GO" id="GO:0005975">
    <property type="term" value="P:carbohydrate metabolic process"/>
    <property type="evidence" value="ECO:0007669"/>
    <property type="project" value="InterPro"/>
</dbReference>
<comment type="catalytic activity">
    <reaction evidence="1">
        <text>D-mannose 6-phosphate = D-fructose 6-phosphate</text>
        <dbReference type="Rhea" id="RHEA:12356"/>
        <dbReference type="ChEBI" id="CHEBI:58735"/>
        <dbReference type="ChEBI" id="CHEBI:61527"/>
        <dbReference type="EC" id="5.3.1.8"/>
    </reaction>
</comment>
<reference evidence="14" key="1">
    <citation type="submission" date="2021-12" db="EMBL/GenBank/DDBJ databases">
        <authorList>
            <person name="King R."/>
        </authorList>
    </citation>
    <scope>NUCLEOTIDE SEQUENCE</scope>
</reference>
<dbReference type="CDD" id="cd07011">
    <property type="entry name" value="cupin_PMI_type_I_N"/>
    <property type="match status" value="1"/>
</dbReference>
<dbReference type="PIRSF" id="PIRSF001480">
    <property type="entry name" value="Mannose-6-phosphate_isomerase"/>
    <property type="match status" value="1"/>
</dbReference>
<dbReference type="GO" id="GO:0009298">
    <property type="term" value="P:GDP-mannose biosynthetic process"/>
    <property type="evidence" value="ECO:0007669"/>
    <property type="project" value="InterPro"/>
</dbReference>
<dbReference type="EC" id="5.3.1.8" evidence="4"/>
<dbReference type="Pfam" id="PF20512">
    <property type="entry name" value="PMI_typeI_hel"/>
    <property type="match status" value="1"/>
</dbReference>
<dbReference type="InterPro" id="IPR046457">
    <property type="entry name" value="PMI_typeI_cat"/>
</dbReference>
<dbReference type="AlphaFoldDB" id="A0A9P0F7Y1"/>
<evidence type="ECO:0000256" key="2">
    <source>
        <dbReference type="ARBA" id="ARBA00004666"/>
    </source>
</evidence>
<evidence type="ECO:0000259" key="13">
    <source>
        <dbReference type="Pfam" id="PF20512"/>
    </source>
</evidence>
<dbReference type="InterPro" id="IPR046458">
    <property type="entry name" value="PMI_typeI_hel"/>
</dbReference>
<evidence type="ECO:0000256" key="4">
    <source>
        <dbReference type="ARBA" id="ARBA00011956"/>
    </source>
</evidence>
<dbReference type="PANTHER" id="PTHR10309">
    <property type="entry name" value="MANNOSE-6-PHOSPHATE ISOMERASE"/>
    <property type="match status" value="1"/>
</dbReference>
<feature type="binding site" evidence="11">
    <location>
        <position position="147"/>
    </location>
    <ligand>
        <name>Zn(2+)</name>
        <dbReference type="ChEBI" id="CHEBI:29105"/>
    </ligand>
</feature>
<dbReference type="GO" id="GO:0008270">
    <property type="term" value="F:zinc ion binding"/>
    <property type="evidence" value="ECO:0007669"/>
    <property type="project" value="InterPro"/>
</dbReference>